<dbReference type="InterPro" id="IPR040177">
    <property type="entry name" value="SLC30A9"/>
</dbReference>
<dbReference type="PANTHER" id="PTHR13414">
    <property type="entry name" value="HUEL-CATION TRANSPORTER"/>
    <property type="match status" value="1"/>
</dbReference>
<evidence type="ECO:0000256" key="1">
    <source>
        <dbReference type="ARBA" id="ARBA00004141"/>
    </source>
</evidence>
<evidence type="ECO:0000256" key="2">
    <source>
        <dbReference type="ARBA" id="ARBA00022448"/>
    </source>
</evidence>
<dbReference type="Pfam" id="PF01545">
    <property type="entry name" value="Cation_efflux"/>
    <property type="match status" value="1"/>
</dbReference>
<feature type="transmembrane region" description="Helical" evidence="6">
    <location>
        <begin position="7"/>
        <end position="28"/>
    </location>
</feature>
<gene>
    <name evidence="8" type="ORF">ACFSYC_04220</name>
</gene>
<dbReference type="RefSeq" id="WP_377123863.1">
    <property type="nucleotide sequence ID" value="NZ_JBHUON010000003.1"/>
</dbReference>
<dbReference type="PANTHER" id="PTHR13414:SF9">
    <property type="entry name" value="PROTON-COUPLED ZINC ANTIPORTER SLC30A9, MITOCHONDRIAL"/>
    <property type="match status" value="1"/>
</dbReference>
<feature type="transmembrane region" description="Helical" evidence="6">
    <location>
        <begin position="74"/>
        <end position="102"/>
    </location>
</feature>
<keyword evidence="9" id="KW-1185">Reference proteome</keyword>
<evidence type="ECO:0000313" key="8">
    <source>
        <dbReference type="EMBL" id="MFD2863885.1"/>
    </source>
</evidence>
<reference evidence="9" key="1">
    <citation type="journal article" date="2019" name="Int. J. Syst. Evol. Microbiol.">
        <title>The Global Catalogue of Microorganisms (GCM) 10K type strain sequencing project: providing services to taxonomists for standard genome sequencing and annotation.</title>
        <authorList>
            <consortium name="The Broad Institute Genomics Platform"/>
            <consortium name="The Broad Institute Genome Sequencing Center for Infectious Disease"/>
            <person name="Wu L."/>
            <person name="Ma J."/>
        </authorList>
    </citation>
    <scope>NUCLEOTIDE SEQUENCE [LARGE SCALE GENOMIC DNA]</scope>
    <source>
        <strain evidence="9">KCTC 52232</strain>
    </source>
</reference>
<feature type="transmembrane region" description="Helical" evidence="6">
    <location>
        <begin position="34"/>
        <end position="53"/>
    </location>
</feature>
<comment type="caution">
    <text evidence="8">The sequence shown here is derived from an EMBL/GenBank/DDBJ whole genome shotgun (WGS) entry which is preliminary data.</text>
</comment>
<feature type="domain" description="Cation efflux protein transmembrane" evidence="7">
    <location>
        <begin position="9"/>
        <end position="216"/>
    </location>
</feature>
<dbReference type="EMBL" id="JBHUON010000003">
    <property type="protein sequence ID" value="MFD2863885.1"/>
    <property type="molecule type" value="Genomic_DNA"/>
</dbReference>
<keyword evidence="5 6" id="KW-0472">Membrane</keyword>
<feature type="transmembrane region" description="Helical" evidence="6">
    <location>
        <begin position="191"/>
        <end position="208"/>
    </location>
</feature>
<feature type="transmembrane region" description="Helical" evidence="6">
    <location>
        <begin position="114"/>
        <end position="135"/>
    </location>
</feature>
<accession>A0ABW5XJY1</accession>
<evidence type="ECO:0000256" key="3">
    <source>
        <dbReference type="ARBA" id="ARBA00022692"/>
    </source>
</evidence>
<comment type="subcellular location">
    <subcellularLocation>
        <location evidence="1">Membrane</location>
        <topology evidence="1">Multi-pass membrane protein</topology>
    </subcellularLocation>
</comment>
<keyword evidence="4 6" id="KW-1133">Transmembrane helix</keyword>
<evidence type="ECO:0000259" key="7">
    <source>
        <dbReference type="Pfam" id="PF01545"/>
    </source>
</evidence>
<keyword evidence="2" id="KW-0813">Transport</keyword>
<organism evidence="8 9">
    <name type="scientific">Mucilaginibacter antarcticus</name>
    <dbReference type="NCBI Taxonomy" id="1855725"/>
    <lineage>
        <taxon>Bacteria</taxon>
        <taxon>Pseudomonadati</taxon>
        <taxon>Bacteroidota</taxon>
        <taxon>Sphingobacteriia</taxon>
        <taxon>Sphingobacteriales</taxon>
        <taxon>Sphingobacteriaceae</taxon>
        <taxon>Mucilaginibacter</taxon>
    </lineage>
</organism>
<protein>
    <submittedName>
        <fullName evidence="8">Cation diffusion facilitator family transporter</fullName>
    </submittedName>
</protein>
<keyword evidence="3 6" id="KW-0812">Transmembrane</keyword>
<dbReference type="InterPro" id="IPR027469">
    <property type="entry name" value="Cation_efflux_TMD_sf"/>
</dbReference>
<name>A0ABW5XJY1_9SPHI</name>
<evidence type="ECO:0000256" key="4">
    <source>
        <dbReference type="ARBA" id="ARBA00022989"/>
    </source>
</evidence>
<dbReference type="SUPFAM" id="SSF161111">
    <property type="entry name" value="Cation efflux protein transmembrane domain-like"/>
    <property type="match status" value="1"/>
</dbReference>
<dbReference type="Proteomes" id="UP001597601">
    <property type="component" value="Unassembled WGS sequence"/>
</dbReference>
<dbReference type="NCBIfam" id="TIGR01297">
    <property type="entry name" value="CDF"/>
    <property type="match status" value="1"/>
</dbReference>
<evidence type="ECO:0000313" key="9">
    <source>
        <dbReference type="Proteomes" id="UP001597601"/>
    </source>
</evidence>
<sequence length="311" mass="34099">MTGSKKSIYAALFANLIIAITKFLAGGISNSSSMIAEGIHSVVDTVNQLLLLMGITLSKKKPDRYHPLGYGKELYFWSFVVSILIFGLGGGVSVYQGIIHIIHPEELGDPTWSYAVLAVSILFEGASLVVAAIEFNKLRDGLSWWDAIIKSKDPSTFLVLFEDTAAVAGLFIVLIGLYLGHALDAPYLDGVASLLVGILLIAVSLILARESRSLLMGEGIKLSTKKRIRQIVEGDAGVLKLMHLMSSYQSPEEILLMIIVAFKHDQNTLEINDSIDRIRGQIKAEYARIRFVIIQPDVIEGRIDPNVQAYI</sequence>
<evidence type="ECO:0000256" key="6">
    <source>
        <dbReference type="SAM" id="Phobius"/>
    </source>
</evidence>
<evidence type="ECO:0000256" key="5">
    <source>
        <dbReference type="ARBA" id="ARBA00023136"/>
    </source>
</evidence>
<dbReference type="Gene3D" id="1.20.1510.10">
    <property type="entry name" value="Cation efflux protein transmembrane domain"/>
    <property type="match status" value="1"/>
</dbReference>
<feature type="transmembrane region" description="Helical" evidence="6">
    <location>
        <begin position="156"/>
        <end position="179"/>
    </location>
</feature>
<proteinExistence type="predicted"/>
<dbReference type="InterPro" id="IPR002524">
    <property type="entry name" value="Cation_efflux"/>
</dbReference>
<dbReference type="InterPro" id="IPR058533">
    <property type="entry name" value="Cation_efflux_TM"/>
</dbReference>